<evidence type="ECO:0000313" key="3">
    <source>
        <dbReference type="Proteomes" id="UP000000763"/>
    </source>
</evidence>
<dbReference type="Proteomes" id="UP000000763">
    <property type="component" value="Chromosome 11"/>
</dbReference>
<protein>
    <submittedName>
        <fullName evidence="2">Uncharacterized protein</fullName>
    </submittedName>
</protein>
<feature type="region of interest" description="Disordered" evidence="1">
    <location>
        <begin position="38"/>
        <end position="59"/>
    </location>
</feature>
<feature type="region of interest" description="Disordered" evidence="1">
    <location>
        <begin position="71"/>
        <end position="113"/>
    </location>
</feature>
<gene>
    <name evidence="2" type="ordered locus">LOC_Os11g13520</name>
</gene>
<organism evidence="2 3">
    <name type="scientific">Oryza sativa subsp. japonica</name>
    <name type="common">Rice</name>
    <dbReference type="NCBI Taxonomy" id="39947"/>
    <lineage>
        <taxon>Eukaryota</taxon>
        <taxon>Viridiplantae</taxon>
        <taxon>Streptophyta</taxon>
        <taxon>Embryophyta</taxon>
        <taxon>Tracheophyta</taxon>
        <taxon>Spermatophyta</taxon>
        <taxon>Magnoliopsida</taxon>
        <taxon>Liliopsida</taxon>
        <taxon>Poales</taxon>
        <taxon>Poaceae</taxon>
        <taxon>BOP clade</taxon>
        <taxon>Oryzoideae</taxon>
        <taxon>Oryzeae</taxon>
        <taxon>Oryzinae</taxon>
        <taxon>Oryza</taxon>
        <taxon>Oryza sativa</taxon>
    </lineage>
</organism>
<dbReference type="AlphaFoldDB" id="Q2R889"/>
<proteinExistence type="predicted"/>
<evidence type="ECO:0000256" key="1">
    <source>
        <dbReference type="SAM" id="MobiDB-lite"/>
    </source>
</evidence>
<evidence type="ECO:0000313" key="2">
    <source>
        <dbReference type="EMBL" id="AAX92884.1"/>
    </source>
</evidence>
<accession>Q2R889</accession>
<feature type="region of interest" description="Disordered" evidence="1">
    <location>
        <begin position="1"/>
        <end position="23"/>
    </location>
</feature>
<name>Q2R889_ORYSJ</name>
<feature type="compositionally biased region" description="Polar residues" evidence="1">
    <location>
        <begin position="88"/>
        <end position="107"/>
    </location>
</feature>
<dbReference type="EMBL" id="AC145809">
    <property type="protein sequence ID" value="AAX92884.1"/>
    <property type="molecule type" value="Genomic_DNA"/>
</dbReference>
<reference evidence="3" key="1">
    <citation type="journal article" date="2005" name="Nature">
        <title>The map-based sequence of the rice genome.</title>
        <authorList>
            <consortium name="International rice genome sequencing project (IRGSP)"/>
            <person name="Matsumoto T."/>
            <person name="Wu J."/>
            <person name="Kanamori H."/>
            <person name="Katayose Y."/>
            <person name="Fujisawa M."/>
            <person name="Namiki N."/>
            <person name="Mizuno H."/>
            <person name="Yamamoto K."/>
            <person name="Antonio B.A."/>
            <person name="Baba T."/>
            <person name="Sakata K."/>
            <person name="Nagamura Y."/>
            <person name="Aoki H."/>
            <person name="Arikawa K."/>
            <person name="Arita K."/>
            <person name="Bito T."/>
            <person name="Chiden Y."/>
            <person name="Fujitsuka N."/>
            <person name="Fukunaka R."/>
            <person name="Hamada M."/>
            <person name="Harada C."/>
            <person name="Hayashi A."/>
            <person name="Hijishita S."/>
            <person name="Honda M."/>
            <person name="Hosokawa S."/>
            <person name="Ichikawa Y."/>
            <person name="Idonuma A."/>
            <person name="Iijima M."/>
            <person name="Ikeda M."/>
            <person name="Ikeno M."/>
            <person name="Ito K."/>
            <person name="Ito S."/>
            <person name="Ito T."/>
            <person name="Ito Y."/>
            <person name="Ito Y."/>
            <person name="Iwabuchi A."/>
            <person name="Kamiya K."/>
            <person name="Karasawa W."/>
            <person name="Kurita K."/>
            <person name="Katagiri S."/>
            <person name="Kikuta A."/>
            <person name="Kobayashi H."/>
            <person name="Kobayashi N."/>
            <person name="Machita K."/>
            <person name="Maehara T."/>
            <person name="Masukawa M."/>
            <person name="Mizubayashi T."/>
            <person name="Mukai Y."/>
            <person name="Nagasaki H."/>
            <person name="Nagata Y."/>
            <person name="Naito S."/>
            <person name="Nakashima M."/>
            <person name="Nakama Y."/>
            <person name="Nakamichi Y."/>
            <person name="Nakamura M."/>
            <person name="Meguro A."/>
            <person name="Negishi M."/>
            <person name="Ohta I."/>
            <person name="Ohta T."/>
            <person name="Okamoto M."/>
            <person name="Ono N."/>
            <person name="Saji S."/>
            <person name="Sakaguchi M."/>
            <person name="Sakai K."/>
            <person name="Shibata M."/>
            <person name="Shimokawa T."/>
            <person name="Song J."/>
            <person name="Takazaki Y."/>
            <person name="Terasawa K."/>
            <person name="Tsugane M."/>
            <person name="Tsuji K."/>
            <person name="Ueda S."/>
            <person name="Waki K."/>
            <person name="Yamagata H."/>
            <person name="Yamamoto M."/>
            <person name="Yamamoto S."/>
            <person name="Yamane H."/>
            <person name="Yoshiki S."/>
            <person name="Yoshihara R."/>
            <person name="Yukawa K."/>
            <person name="Zhong H."/>
            <person name="Yano M."/>
            <person name="Yuan Q."/>
            <person name="Ouyang S."/>
            <person name="Liu J."/>
            <person name="Jones K.M."/>
            <person name="Gansberger K."/>
            <person name="Moffat K."/>
            <person name="Hill J."/>
            <person name="Bera J."/>
            <person name="Fadrosh D."/>
            <person name="Jin S."/>
            <person name="Johri S."/>
            <person name="Kim M."/>
            <person name="Overton L."/>
            <person name="Reardon M."/>
            <person name="Tsitrin T."/>
            <person name="Vuong H."/>
            <person name="Weaver B."/>
            <person name="Ciecko A."/>
            <person name="Tallon L."/>
            <person name="Jackson J."/>
            <person name="Pai G."/>
            <person name="Aken S.V."/>
            <person name="Utterback T."/>
            <person name="Reidmuller S."/>
            <person name="Feldblyum T."/>
            <person name="Hsiao J."/>
            <person name="Zismann V."/>
            <person name="Iobst S."/>
            <person name="de Vazeille A.R."/>
            <person name="Buell C.R."/>
            <person name="Ying K."/>
            <person name="Li Y."/>
            <person name="Lu T."/>
            <person name="Huang Y."/>
            <person name="Zhao Q."/>
            <person name="Feng Q."/>
            <person name="Zhang L."/>
            <person name="Zhu J."/>
            <person name="Weng Q."/>
            <person name="Mu J."/>
            <person name="Lu Y."/>
            <person name="Fan D."/>
            <person name="Liu Y."/>
            <person name="Guan J."/>
            <person name="Zhang Y."/>
            <person name="Yu S."/>
            <person name="Liu X."/>
            <person name="Zhang Y."/>
            <person name="Hong G."/>
            <person name="Han B."/>
            <person name="Choisne N."/>
            <person name="Demange N."/>
            <person name="Orjeda G."/>
            <person name="Samain S."/>
            <person name="Cattolico L."/>
            <person name="Pelletier E."/>
            <person name="Couloux A."/>
            <person name="Segurens B."/>
            <person name="Wincker P."/>
            <person name="D'Hont A."/>
            <person name="Scarpelli C."/>
            <person name="Weissenbach J."/>
            <person name="Salanoubat M."/>
            <person name="Quetier F."/>
            <person name="Yu Y."/>
            <person name="Kim H.R."/>
            <person name="Rambo T."/>
            <person name="Currie J."/>
            <person name="Collura K."/>
            <person name="Luo M."/>
            <person name="Yang T."/>
            <person name="Ammiraju J.S.S."/>
            <person name="Engler F."/>
            <person name="Soderlund C."/>
            <person name="Wing R.A."/>
            <person name="Palmer L.E."/>
            <person name="de la Bastide M."/>
            <person name="Spiegel L."/>
            <person name="Nascimento L."/>
            <person name="Zutavern T."/>
            <person name="O'Shaughnessy A."/>
            <person name="Dike S."/>
            <person name="Dedhia N."/>
            <person name="Preston R."/>
            <person name="Balija V."/>
            <person name="McCombie W.R."/>
            <person name="Chow T."/>
            <person name="Chen H."/>
            <person name="Chung M."/>
            <person name="Chen C."/>
            <person name="Shaw J."/>
            <person name="Wu H."/>
            <person name="Hsiao K."/>
            <person name="Chao Y."/>
            <person name="Chu M."/>
            <person name="Cheng C."/>
            <person name="Hour A."/>
            <person name="Lee P."/>
            <person name="Lin S."/>
            <person name="Lin Y."/>
            <person name="Liou J."/>
            <person name="Liu S."/>
            <person name="Hsing Y."/>
            <person name="Raghuvanshi S."/>
            <person name="Mohanty A."/>
            <person name="Bharti A.K."/>
            <person name="Gaur A."/>
            <person name="Gupta V."/>
            <person name="Kumar D."/>
            <person name="Ravi V."/>
            <person name="Vij S."/>
            <person name="Kapur A."/>
            <person name="Khurana P."/>
            <person name="Khurana P."/>
            <person name="Khurana J.P."/>
            <person name="Tyagi A.K."/>
            <person name="Gaikwad K."/>
            <person name="Singh A."/>
            <person name="Dalal V."/>
            <person name="Srivastava S."/>
            <person name="Dixit A."/>
            <person name="Pal A.K."/>
            <person name="Ghazi I.A."/>
            <person name="Yadav M."/>
            <person name="Pandit A."/>
            <person name="Bhargava A."/>
            <person name="Sureshbabu K."/>
            <person name="Batra K."/>
            <person name="Sharma T.R."/>
            <person name="Mohapatra T."/>
            <person name="Singh N.K."/>
            <person name="Messing J."/>
            <person name="Nelson A.B."/>
            <person name="Fuks G."/>
            <person name="Kavchok S."/>
            <person name="Keizer G."/>
            <person name="Linton E."/>
            <person name="Llaca V."/>
            <person name="Song R."/>
            <person name="Tanyolac B."/>
            <person name="Young S."/>
            <person name="Ho-Il K."/>
            <person name="Hahn J.H."/>
            <person name="Sangsakoo G."/>
            <person name="Vanavichit A."/>
            <person name="de Mattos Luiz.A.T."/>
            <person name="Zimmer P.D."/>
            <person name="Malone G."/>
            <person name="Dellagostin O."/>
            <person name="de Oliveira A.C."/>
            <person name="Bevan M."/>
            <person name="Bancroft I."/>
            <person name="Minx P."/>
            <person name="Cordum H."/>
            <person name="Wilson R."/>
            <person name="Cheng Z."/>
            <person name="Jin W."/>
            <person name="Jiang J."/>
            <person name="Leong S.A."/>
            <person name="Iwama H."/>
            <person name="Gojobori T."/>
            <person name="Itoh T."/>
            <person name="Niimura Y."/>
            <person name="Fujii Y."/>
            <person name="Habara T."/>
            <person name="Sakai H."/>
            <person name="Sato Y."/>
            <person name="Wilson G."/>
            <person name="Kumar K."/>
            <person name="McCouch S."/>
            <person name="Juretic N."/>
            <person name="Hoen D."/>
            <person name="Wright S."/>
            <person name="Bruskiewich R."/>
            <person name="Bureau T."/>
            <person name="Miyao A."/>
            <person name="Hirochika H."/>
            <person name="Nishikawa T."/>
            <person name="Kadowaki K."/>
            <person name="Sugiura M."/>
            <person name="Burr B."/>
            <person name="Sasaki T."/>
        </authorList>
    </citation>
    <scope>NUCLEOTIDE SEQUENCE [LARGE SCALE GENOMIC DNA]</scope>
    <source>
        <strain evidence="3">cv. Nipponbare</strain>
    </source>
</reference>
<reference evidence="3" key="2">
    <citation type="journal article" date="2008" name="Nucleic Acids Res.">
        <title>The rice annotation project database (RAP-DB): 2008 update.</title>
        <authorList>
            <consortium name="The rice annotation project (RAP)"/>
        </authorList>
    </citation>
    <scope>GENOME REANNOTATION</scope>
    <source>
        <strain evidence="3">cv. Nipponbare</strain>
    </source>
</reference>
<sequence length="204" mass="20649">MQESAPVNSGRGGHRRGGSRCRSAVAAEEIGEASLVLSSTVGGGADEGEVDLSGVEPGDAVAALPPPLVSASPPAPAAVGHLKRPTPLASSSSFPHGPTVNRSSASGATECDDSARVRGPLGHYVRRQRRMVEHRVPMSLHCPATPHGTWTPGAVGVGAVVADAERLVDGPAGARPGSARSLPFTAFVLLLSLALLKLVPLCAL</sequence>